<proteinExistence type="predicted"/>
<organism evidence="1 2">
    <name type="scientific">Lepagella muris</name>
    <dbReference type="NCBI Taxonomy" id="3032870"/>
    <lineage>
        <taxon>Bacteria</taxon>
        <taxon>Pseudomonadati</taxon>
        <taxon>Bacteroidota</taxon>
        <taxon>Bacteroidia</taxon>
        <taxon>Bacteroidales</taxon>
        <taxon>Muribaculaceae</taxon>
        <taxon>Lepagella</taxon>
    </lineage>
</organism>
<evidence type="ECO:0000313" key="1">
    <source>
        <dbReference type="EMBL" id="TGY76989.1"/>
    </source>
</evidence>
<dbReference type="Proteomes" id="UP000306319">
    <property type="component" value="Unassembled WGS sequence"/>
</dbReference>
<gene>
    <name evidence="1" type="ORF">E5331_16440</name>
</gene>
<accession>A0AC61RB45</accession>
<dbReference type="EMBL" id="SRYB01000032">
    <property type="protein sequence ID" value="TGY76989.1"/>
    <property type="molecule type" value="Genomic_DNA"/>
</dbReference>
<reference evidence="1" key="1">
    <citation type="submission" date="2019-04" db="EMBL/GenBank/DDBJ databases">
        <title>Microbes associate with the intestines of laboratory mice.</title>
        <authorList>
            <person name="Navarre W."/>
            <person name="Wong E."/>
            <person name="Huang K."/>
            <person name="Tropini C."/>
            <person name="Ng K."/>
            <person name="Yu B."/>
        </authorList>
    </citation>
    <scope>NUCLEOTIDE SEQUENCE</scope>
    <source>
        <strain evidence="1">NM04_E33</strain>
    </source>
</reference>
<comment type="caution">
    <text evidence="1">The sequence shown here is derived from an EMBL/GenBank/DDBJ whole genome shotgun (WGS) entry which is preliminary data.</text>
</comment>
<name>A0AC61RB45_9BACT</name>
<evidence type="ECO:0000313" key="2">
    <source>
        <dbReference type="Proteomes" id="UP000306319"/>
    </source>
</evidence>
<sequence>MDNDSKYDEALSFLFSQLPMFSRVGAAAYKPGLDTSLAIDRFFGHPHRRFKSIHVGGTNGKGSTSHMLASILQSQGYKTGLYTSPHLVDFRERMRIDGKMIPKEKVVEFVEKWKGCGYDGHPSFFELTMMMAFNWFAEENVDYAIIEVGMGGRLDSTNIITPEVCVITNISNDHTQFLGDTLPKIAAEKAGIIKHDIPVVIGEAEGEIKEVFARKAEEVGAPIVFAADSDRLLSIVPAETGGWHIVCEEGETTLPLAGDYQKKNLNTVINAVDSMRKAGIEISDDNVLRGLENVVKNTGLCGRWTIIGNNPLTIVDTGHNVAGISYNMEQLRRLMSERPGKRLRIVIGFVADKAIDKILRLLPTDAEYYLTNASIPRALPVDKLHQKFEEANLEGRCYPDVKTAFEAASNDADKDDVIFIGGSTFIVADFLAS</sequence>
<keyword evidence="2" id="KW-1185">Reference proteome</keyword>
<protein>
    <submittedName>
        <fullName evidence="1">Bifunctional folylpolyglutamate synthase/dihydrofolate synthase</fullName>
    </submittedName>
</protein>